<keyword evidence="8" id="KW-0072">Autophagy</keyword>
<reference evidence="13" key="1">
    <citation type="submission" date="2021-06" db="EMBL/GenBank/DDBJ databases">
        <authorList>
            <person name="Kallberg Y."/>
            <person name="Tangrot J."/>
            <person name="Rosling A."/>
        </authorList>
    </citation>
    <scope>NUCLEOTIDE SEQUENCE</scope>
    <source>
        <strain evidence="13">BR232B</strain>
    </source>
</reference>
<evidence type="ECO:0000256" key="3">
    <source>
        <dbReference type="ARBA" id="ARBA00022490"/>
    </source>
</evidence>
<evidence type="ECO:0000256" key="6">
    <source>
        <dbReference type="ARBA" id="ARBA00022807"/>
    </source>
</evidence>
<evidence type="ECO:0000313" key="14">
    <source>
        <dbReference type="Proteomes" id="UP000789739"/>
    </source>
</evidence>
<dbReference type="EC" id="3.4.22.-" evidence="10"/>
<dbReference type="GO" id="GO:0004197">
    <property type="term" value="F:cysteine-type endopeptidase activity"/>
    <property type="evidence" value="ECO:0007669"/>
    <property type="project" value="TreeGrafter"/>
</dbReference>
<comment type="caution">
    <text evidence="13">The sequence shown here is derived from an EMBL/GenBank/DDBJ whole genome shotgun (WGS) entry which is preliminary data.</text>
</comment>
<feature type="region of interest" description="Disordered" evidence="11">
    <location>
        <begin position="19"/>
        <end position="86"/>
    </location>
</feature>
<feature type="region of interest" description="Disordered" evidence="11">
    <location>
        <begin position="432"/>
        <end position="463"/>
    </location>
</feature>
<dbReference type="OrthoDB" id="2960936at2759"/>
<gene>
    <name evidence="13" type="ORF">PBRASI_LOCUS2357</name>
</gene>
<comment type="function">
    <text evidence="10">Required for selective autophagic degradation of the nucleus (nucleophagy) as well as for mitophagy which contributes to regulate mitochondrial quantity and quality by eliminating the mitochondria to a basal level to fulfill cellular energy requirements and preventing excess ROS production.</text>
</comment>
<keyword evidence="14" id="KW-1185">Reference proteome</keyword>
<dbReference type="EMBL" id="CAJVPI010000180">
    <property type="protein sequence ID" value="CAG8496028.1"/>
    <property type="molecule type" value="Genomic_DNA"/>
</dbReference>
<evidence type="ECO:0000256" key="1">
    <source>
        <dbReference type="ARBA" id="ARBA00010958"/>
    </source>
</evidence>
<comment type="similarity">
    <text evidence="1 10">Belongs to the peptidase C54 family.</text>
</comment>
<organism evidence="13 14">
    <name type="scientific">Paraglomus brasilianum</name>
    <dbReference type="NCBI Taxonomy" id="144538"/>
    <lineage>
        <taxon>Eukaryota</taxon>
        <taxon>Fungi</taxon>
        <taxon>Fungi incertae sedis</taxon>
        <taxon>Mucoromycota</taxon>
        <taxon>Glomeromycotina</taxon>
        <taxon>Glomeromycetes</taxon>
        <taxon>Paraglomerales</taxon>
        <taxon>Paraglomeraceae</taxon>
        <taxon>Paraglomus</taxon>
    </lineage>
</organism>
<dbReference type="GO" id="GO:0005634">
    <property type="term" value="C:nucleus"/>
    <property type="evidence" value="ECO:0007669"/>
    <property type="project" value="UniProtKB-SubCell"/>
</dbReference>
<evidence type="ECO:0000259" key="12">
    <source>
        <dbReference type="Pfam" id="PF03416"/>
    </source>
</evidence>
<dbReference type="GO" id="GO:0019786">
    <property type="term" value="F:protein-phosphatidylethanolamide deconjugating activity"/>
    <property type="evidence" value="ECO:0007669"/>
    <property type="project" value="InterPro"/>
</dbReference>
<feature type="compositionally biased region" description="Polar residues" evidence="11">
    <location>
        <begin position="264"/>
        <end position="281"/>
    </location>
</feature>
<evidence type="ECO:0000256" key="7">
    <source>
        <dbReference type="ARBA" id="ARBA00022927"/>
    </source>
</evidence>
<feature type="compositionally biased region" description="Basic and acidic residues" evidence="11">
    <location>
        <begin position="355"/>
        <end position="365"/>
    </location>
</feature>
<dbReference type="InterPro" id="IPR038765">
    <property type="entry name" value="Papain-like_cys_pep_sf"/>
</dbReference>
<feature type="region of interest" description="Disordered" evidence="11">
    <location>
        <begin position="821"/>
        <end position="842"/>
    </location>
</feature>
<dbReference type="InterPro" id="IPR046792">
    <property type="entry name" value="Peptidase_C54_cat"/>
</dbReference>
<feature type="region of interest" description="Disordered" evidence="11">
    <location>
        <begin position="202"/>
        <end position="281"/>
    </location>
</feature>
<dbReference type="Proteomes" id="UP000789739">
    <property type="component" value="Unassembled WGS sequence"/>
</dbReference>
<keyword evidence="10" id="KW-0539">Nucleus</keyword>
<evidence type="ECO:0000256" key="2">
    <source>
        <dbReference type="ARBA" id="ARBA00022448"/>
    </source>
</evidence>
<proteinExistence type="inferred from homology"/>
<keyword evidence="4 10" id="KW-0645">Protease</keyword>
<dbReference type="PANTHER" id="PTHR22624">
    <property type="entry name" value="CYSTEINE PROTEASE ATG4"/>
    <property type="match status" value="1"/>
</dbReference>
<dbReference type="GO" id="GO:0000423">
    <property type="term" value="P:mitophagy"/>
    <property type="evidence" value="ECO:0007669"/>
    <property type="project" value="TreeGrafter"/>
</dbReference>
<name>A0A9N8ZHK7_9GLOM</name>
<feature type="domain" description="Peptidase C54 catalytic" evidence="12">
    <location>
        <begin position="486"/>
        <end position="762"/>
    </location>
</feature>
<evidence type="ECO:0000256" key="5">
    <source>
        <dbReference type="ARBA" id="ARBA00022801"/>
    </source>
</evidence>
<evidence type="ECO:0000313" key="13">
    <source>
        <dbReference type="EMBL" id="CAG8496028.1"/>
    </source>
</evidence>
<evidence type="ECO:0000256" key="10">
    <source>
        <dbReference type="RuleBase" id="RU363115"/>
    </source>
</evidence>
<dbReference type="GO" id="GO:0015031">
    <property type="term" value="P:protein transport"/>
    <property type="evidence" value="ECO:0007669"/>
    <property type="project" value="UniProtKB-KW"/>
</dbReference>
<dbReference type="Pfam" id="PF03416">
    <property type="entry name" value="Peptidase_C54"/>
    <property type="match status" value="1"/>
</dbReference>
<dbReference type="SUPFAM" id="SSF54001">
    <property type="entry name" value="Cysteine proteinases"/>
    <property type="match status" value="1"/>
</dbReference>
<keyword evidence="3 10" id="KW-0963">Cytoplasm</keyword>
<feature type="compositionally biased region" description="Low complexity" evidence="11">
    <location>
        <begin position="388"/>
        <end position="402"/>
    </location>
</feature>
<dbReference type="GO" id="GO:0000045">
    <property type="term" value="P:autophagosome assembly"/>
    <property type="evidence" value="ECO:0007669"/>
    <property type="project" value="TreeGrafter"/>
</dbReference>
<evidence type="ECO:0000256" key="4">
    <source>
        <dbReference type="ARBA" id="ARBA00022670"/>
    </source>
</evidence>
<feature type="region of interest" description="Disordered" evidence="11">
    <location>
        <begin position="298"/>
        <end position="328"/>
    </location>
</feature>
<evidence type="ECO:0000256" key="11">
    <source>
        <dbReference type="SAM" id="MobiDB-lite"/>
    </source>
</evidence>
<feature type="compositionally biased region" description="Low complexity" evidence="11">
    <location>
        <begin position="63"/>
        <end position="80"/>
    </location>
</feature>
<keyword evidence="2" id="KW-0813">Transport</keyword>
<evidence type="ECO:0000256" key="9">
    <source>
        <dbReference type="ARBA" id="ARBA00029362"/>
    </source>
</evidence>
<dbReference type="InterPro" id="IPR005078">
    <property type="entry name" value="Peptidase_C54"/>
</dbReference>
<keyword evidence="7" id="KW-0653">Protein transport</keyword>
<feature type="compositionally biased region" description="Polar residues" evidence="11">
    <location>
        <begin position="298"/>
        <end position="314"/>
    </location>
</feature>
<comment type="catalytic activity">
    <reaction evidence="9">
        <text>[protein]-C-terminal L-amino acid-glycyl-phosphatidylethanolamide + H2O = [protein]-C-terminal L-amino acid-glycine + a 1,2-diacyl-sn-glycero-3-phosphoethanolamine</text>
        <dbReference type="Rhea" id="RHEA:67548"/>
        <dbReference type="Rhea" id="RHEA-COMP:17323"/>
        <dbReference type="Rhea" id="RHEA-COMP:17324"/>
        <dbReference type="ChEBI" id="CHEBI:15377"/>
        <dbReference type="ChEBI" id="CHEBI:64612"/>
        <dbReference type="ChEBI" id="CHEBI:172940"/>
        <dbReference type="ChEBI" id="CHEBI:172941"/>
    </reaction>
    <physiologicalReaction direction="left-to-right" evidence="9">
        <dbReference type="Rhea" id="RHEA:67549"/>
    </physiologicalReaction>
</comment>
<accession>A0A9N8ZHK7</accession>
<evidence type="ECO:0000256" key="8">
    <source>
        <dbReference type="ARBA" id="ARBA00023006"/>
    </source>
</evidence>
<dbReference type="AlphaFoldDB" id="A0A9N8ZHK7"/>
<feature type="compositionally biased region" description="Polar residues" evidence="11">
    <location>
        <begin position="213"/>
        <end position="222"/>
    </location>
</feature>
<dbReference type="GO" id="GO:0016485">
    <property type="term" value="P:protein processing"/>
    <property type="evidence" value="ECO:0007669"/>
    <property type="project" value="TreeGrafter"/>
</dbReference>
<keyword evidence="6" id="KW-0788">Thiol protease</keyword>
<sequence>MGNPWRKLSCRKRALEESIKIQTIMNTPSTPTPQTPTIRIFTSQSSSPRPAHDEWDNVDDFDPFPVEESSDSPSSTQSPFTPSPPEEIAREEITSEFADSHRNSSDIFQKMGHWFYNSRVVQYMKSDERSRVKHSYSTSPIWMLGVVYNFTENDGPISLPKSDRGEHARGGRASSILNFVLFGGSEDDDDFDIFKLHERTTSEDTGRQRFSKTRSFSTSNALDQAHVSHKGKERSSTGVGSPSLKPSMKGRLRSFSFSKKNESSPDLSQLNANGESSSKGLSEANNYLHARRLSGHNLNRGSALTEPSSPTQPVSPHGIPWTKNKKPRRMSVASLFSLNRDKKNAASLPSPKLYPHIENEQDRNPKLPTGTRRASYADDLLFPDDSRLSSGDSDTSDGTSRLGESDREESSVDGYSLGRAIATASRDFVSAHRGSLPSRGEYAMDKRPKSEAGSLRSTKSAPPMATSLYYPESVGQLSSNQNTLMEFLYDFQSRIYCCYRKEFPPIEPAFHTSDTGWGCMHRTGQSLLAQGFLIVLLGRGWRLHHHQPPADVVTYRKILRWFLDGPDPEQYYSIHNIARMGVKLDKKIGEWFGPSTVAYALKRLSVQHKECPLAIHIASDNSIYRNEVLSLAYGELDTYPFTEQKTWKPVLIMIPIRLGTDKLNANYSQNLKALFTFPQFLGIAGGRPCRSLYFVAIQDNELLYLDPHFVRPALNLDNCQECPIEDYHSTIVRAMDISEMDPSMLLGFICQSEQEFNDFCDRVERDMDSRFPFFTVMDASLPPGSWTSSRRLSDVSSSTSEIESDFVEDIRDITDNRVSTSKDFASTEDDTVNVSREDVEESLHMDSVEEDLGIEERMLSARRRESAVSDNYEML</sequence>
<comment type="subcellular location">
    <subcellularLocation>
        <location evidence="10">Nucleus</location>
    </subcellularLocation>
    <subcellularLocation>
        <location evidence="10">Cytoplasm</location>
    </subcellularLocation>
</comment>
<dbReference type="GO" id="GO:0034727">
    <property type="term" value="P:piecemeal microautophagy of the nucleus"/>
    <property type="evidence" value="ECO:0007669"/>
    <property type="project" value="TreeGrafter"/>
</dbReference>
<dbReference type="GO" id="GO:0035973">
    <property type="term" value="P:aggrephagy"/>
    <property type="evidence" value="ECO:0007669"/>
    <property type="project" value="TreeGrafter"/>
</dbReference>
<keyword evidence="5 10" id="KW-0378">Hydrolase</keyword>
<protein>
    <recommendedName>
        <fullName evidence="10">Cysteine protease</fullName>
        <ecNumber evidence="10">3.4.22.-</ecNumber>
    </recommendedName>
</protein>
<feature type="region of interest" description="Disordered" evidence="11">
    <location>
        <begin position="342"/>
        <end position="414"/>
    </location>
</feature>
<dbReference type="PANTHER" id="PTHR22624:SF49">
    <property type="entry name" value="CYSTEINE PROTEASE"/>
    <property type="match status" value="1"/>
</dbReference>
<dbReference type="GO" id="GO:0005737">
    <property type="term" value="C:cytoplasm"/>
    <property type="evidence" value="ECO:0007669"/>
    <property type="project" value="UniProtKB-SubCell"/>
</dbReference>